<dbReference type="GO" id="GO:0032259">
    <property type="term" value="P:methylation"/>
    <property type="evidence" value="ECO:0007669"/>
    <property type="project" value="UniProtKB-KW"/>
</dbReference>
<sequence length="87" mass="9102">MKVLDPACGSGNFLYVTLEHLKRLEGEVLTSLAKLGGSGRLDLGEGTTVSPRQLLGLELNPAPRPLPTWYCASGTCNGTCGPTASRS</sequence>
<dbReference type="Proteomes" id="UP001596513">
    <property type="component" value="Unassembled WGS sequence"/>
</dbReference>
<accession>A0ABW2UEC5</accession>
<comment type="caution">
    <text evidence="2">The sequence shown here is derived from an EMBL/GenBank/DDBJ whole genome shotgun (WGS) entry which is preliminary data.</text>
</comment>
<evidence type="ECO:0000313" key="3">
    <source>
        <dbReference type="Proteomes" id="UP001596513"/>
    </source>
</evidence>
<evidence type="ECO:0000313" key="2">
    <source>
        <dbReference type="EMBL" id="MFC7670668.1"/>
    </source>
</evidence>
<name>A0ABW2UEC5_9BACT</name>
<keyword evidence="2" id="KW-0489">Methyltransferase</keyword>
<dbReference type="SUPFAM" id="SSF53335">
    <property type="entry name" value="S-adenosyl-L-methionine-dependent methyltransferases"/>
    <property type="match status" value="1"/>
</dbReference>
<keyword evidence="2" id="KW-0808">Transferase</keyword>
<dbReference type="Gene3D" id="3.40.50.150">
    <property type="entry name" value="Vaccinia Virus protein VP39"/>
    <property type="match status" value="1"/>
</dbReference>
<dbReference type="EMBL" id="JBHTEK010000003">
    <property type="protein sequence ID" value="MFC7670668.1"/>
    <property type="molecule type" value="Genomic_DNA"/>
</dbReference>
<dbReference type="InterPro" id="IPR046816">
    <property type="entry name" value="MmeI_Mtase"/>
</dbReference>
<dbReference type="GO" id="GO:0008168">
    <property type="term" value="F:methyltransferase activity"/>
    <property type="evidence" value="ECO:0007669"/>
    <property type="project" value="UniProtKB-KW"/>
</dbReference>
<gene>
    <name evidence="2" type="ORF">ACFQT0_27265</name>
</gene>
<dbReference type="Pfam" id="PF20473">
    <property type="entry name" value="MmeI_Mtase"/>
    <property type="match status" value="1"/>
</dbReference>
<reference evidence="3" key="1">
    <citation type="journal article" date="2019" name="Int. J. Syst. Evol. Microbiol.">
        <title>The Global Catalogue of Microorganisms (GCM) 10K type strain sequencing project: providing services to taxonomists for standard genome sequencing and annotation.</title>
        <authorList>
            <consortium name="The Broad Institute Genomics Platform"/>
            <consortium name="The Broad Institute Genome Sequencing Center for Infectious Disease"/>
            <person name="Wu L."/>
            <person name="Ma J."/>
        </authorList>
    </citation>
    <scope>NUCLEOTIDE SEQUENCE [LARGE SCALE GENOMIC DNA]</scope>
    <source>
        <strain evidence="3">JCM 19635</strain>
    </source>
</reference>
<protein>
    <submittedName>
        <fullName evidence="2">DNA methyltransferase</fullName>
    </submittedName>
</protein>
<dbReference type="InterPro" id="IPR029063">
    <property type="entry name" value="SAM-dependent_MTases_sf"/>
</dbReference>
<evidence type="ECO:0000259" key="1">
    <source>
        <dbReference type="Pfam" id="PF20473"/>
    </source>
</evidence>
<feature type="domain" description="MmeI-like DNA-methyltransferase" evidence="1">
    <location>
        <begin position="1"/>
        <end position="60"/>
    </location>
</feature>
<proteinExistence type="predicted"/>
<keyword evidence="3" id="KW-1185">Reference proteome</keyword>
<organism evidence="2 3">
    <name type="scientific">Hymenobacter humi</name>
    <dbReference type="NCBI Taxonomy" id="1411620"/>
    <lineage>
        <taxon>Bacteria</taxon>
        <taxon>Pseudomonadati</taxon>
        <taxon>Bacteroidota</taxon>
        <taxon>Cytophagia</taxon>
        <taxon>Cytophagales</taxon>
        <taxon>Hymenobacteraceae</taxon>
        <taxon>Hymenobacter</taxon>
    </lineage>
</organism>
<dbReference type="RefSeq" id="WP_380206441.1">
    <property type="nucleotide sequence ID" value="NZ_JBHTEK010000003.1"/>
</dbReference>